<dbReference type="EMBL" id="LIZT01000010">
    <property type="protein sequence ID" value="KPJ50911.1"/>
    <property type="molecule type" value="Genomic_DNA"/>
</dbReference>
<feature type="domain" description="Zinc finger DksA/TraR C4-type" evidence="5">
    <location>
        <begin position="88"/>
        <end position="121"/>
    </location>
</feature>
<dbReference type="AlphaFoldDB" id="A0A0S7WLJ2"/>
<evidence type="ECO:0000256" key="1">
    <source>
        <dbReference type="ARBA" id="ARBA00022723"/>
    </source>
</evidence>
<keyword evidence="1" id="KW-0479">Metal-binding</keyword>
<evidence type="ECO:0000313" key="7">
    <source>
        <dbReference type="Proteomes" id="UP000051124"/>
    </source>
</evidence>
<proteinExistence type="predicted"/>
<dbReference type="PROSITE" id="PS51128">
    <property type="entry name" value="ZF_DKSA_2"/>
    <property type="match status" value="1"/>
</dbReference>
<comment type="caution">
    <text evidence="6">The sequence shown here is derived from an EMBL/GenBank/DDBJ whole genome shotgun (WGS) entry which is preliminary data.</text>
</comment>
<keyword evidence="2" id="KW-0863">Zinc-finger</keyword>
<accession>A0A0S7WLJ2</accession>
<dbReference type="InterPro" id="IPR020458">
    <property type="entry name" value="Znf_DskA_TraR_CS"/>
</dbReference>
<feature type="zinc finger region" description="dksA C4-type" evidence="4">
    <location>
        <begin position="92"/>
        <end position="116"/>
    </location>
</feature>
<dbReference type="InterPro" id="IPR000962">
    <property type="entry name" value="Znf_DskA_TraR"/>
</dbReference>
<keyword evidence="3" id="KW-0862">Zinc</keyword>
<evidence type="ECO:0000256" key="2">
    <source>
        <dbReference type="ARBA" id="ARBA00022771"/>
    </source>
</evidence>
<dbReference type="Pfam" id="PF01258">
    <property type="entry name" value="zf-dskA_traR"/>
    <property type="match status" value="1"/>
</dbReference>
<dbReference type="SUPFAM" id="SSF57716">
    <property type="entry name" value="Glucocorticoid receptor-like (DNA-binding domain)"/>
    <property type="match status" value="1"/>
</dbReference>
<organism evidence="6 7">
    <name type="scientific">candidate division TA06 bacterium DG_26</name>
    <dbReference type="NCBI Taxonomy" id="1703771"/>
    <lineage>
        <taxon>Bacteria</taxon>
        <taxon>Bacteria division TA06</taxon>
    </lineage>
</organism>
<dbReference type="Gene3D" id="1.20.120.910">
    <property type="entry name" value="DksA, coiled-coil domain"/>
    <property type="match status" value="1"/>
</dbReference>
<dbReference type="PANTHER" id="PTHR33823">
    <property type="entry name" value="RNA POLYMERASE-BINDING TRANSCRIPTION FACTOR DKSA-RELATED"/>
    <property type="match status" value="1"/>
</dbReference>
<sequence>MLSDKKLKQFERVLLKLRKKILKELDFEEEAISLPQREASGDISAYGVHMAELGTDAENREIAAFLATTEGAMLADIDDALRRIMRKEYGVCEVCEKPISEKRLKAVPYARLCKECQDMRERV</sequence>
<dbReference type="SUPFAM" id="SSF109635">
    <property type="entry name" value="DnaK suppressor protein DksA, alpha-hairpin domain"/>
    <property type="match status" value="1"/>
</dbReference>
<dbReference type="GO" id="GO:0008270">
    <property type="term" value="F:zinc ion binding"/>
    <property type="evidence" value="ECO:0007669"/>
    <property type="project" value="UniProtKB-KW"/>
</dbReference>
<evidence type="ECO:0000256" key="3">
    <source>
        <dbReference type="ARBA" id="ARBA00022833"/>
    </source>
</evidence>
<evidence type="ECO:0000259" key="5">
    <source>
        <dbReference type="Pfam" id="PF01258"/>
    </source>
</evidence>
<gene>
    <name evidence="6" type="ORF">AMJ40_01585</name>
</gene>
<dbReference type="PROSITE" id="PS01102">
    <property type="entry name" value="ZF_DKSA_1"/>
    <property type="match status" value="1"/>
</dbReference>
<dbReference type="PANTHER" id="PTHR33823:SF4">
    <property type="entry name" value="GENERAL STRESS PROTEIN 16O"/>
    <property type="match status" value="1"/>
</dbReference>
<reference evidence="6 7" key="1">
    <citation type="journal article" date="2015" name="Microbiome">
        <title>Genomic resolution of linkages in carbon, nitrogen, and sulfur cycling among widespread estuary sediment bacteria.</title>
        <authorList>
            <person name="Baker B.J."/>
            <person name="Lazar C.S."/>
            <person name="Teske A.P."/>
            <person name="Dick G.J."/>
        </authorList>
    </citation>
    <scope>NUCLEOTIDE SEQUENCE [LARGE SCALE GENOMIC DNA]</scope>
    <source>
        <strain evidence="6">DG_26</strain>
    </source>
</reference>
<evidence type="ECO:0000313" key="6">
    <source>
        <dbReference type="EMBL" id="KPJ50911.1"/>
    </source>
</evidence>
<dbReference type="Proteomes" id="UP000051124">
    <property type="component" value="Unassembled WGS sequence"/>
</dbReference>
<evidence type="ECO:0000256" key="4">
    <source>
        <dbReference type="PROSITE-ProRule" id="PRU00510"/>
    </source>
</evidence>
<dbReference type="InterPro" id="IPR037187">
    <property type="entry name" value="DnaK_N"/>
</dbReference>
<name>A0A0S7WLJ2_UNCT6</name>
<protein>
    <recommendedName>
        <fullName evidence="5">Zinc finger DksA/TraR C4-type domain-containing protein</fullName>
    </recommendedName>
</protein>